<gene>
    <name evidence="2" type="ORF">E1269_02370</name>
</gene>
<dbReference type="InterPro" id="IPR009061">
    <property type="entry name" value="DNA-bd_dom_put_sf"/>
</dbReference>
<dbReference type="InterPro" id="IPR010093">
    <property type="entry name" value="SinI_DNA-bd"/>
</dbReference>
<dbReference type="RefSeq" id="WP_131890667.1">
    <property type="nucleotide sequence ID" value="NZ_SMKZ01000002.1"/>
</dbReference>
<sequence>MTVTESADYLGAPVATIYDWRVDGKGPRALRIGRHLKFAVSDIQTWLEERREPAVAPPAGRR</sequence>
<dbReference type="AlphaFoldDB" id="A0A4R5DN59"/>
<name>A0A4R5DN59_9ACTN</name>
<comment type="caution">
    <text evidence="2">The sequence shown here is derived from an EMBL/GenBank/DDBJ whole genome shotgun (WGS) entry which is preliminary data.</text>
</comment>
<dbReference type="NCBIfam" id="TIGR01764">
    <property type="entry name" value="excise"/>
    <property type="match status" value="1"/>
</dbReference>
<keyword evidence="2" id="KW-0238">DNA-binding</keyword>
<protein>
    <submittedName>
        <fullName evidence="2">DNA-binding protein</fullName>
    </submittedName>
</protein>
<feature type="domain" description="Helix-turn-helix" evidence="1">
    <location>
        <begin position="1"/>
        <end position="51"/>
    </location>
</feature>
<keyword evidence="3" id="KW-1185">Reference proteome</keyword>
<reference evidence="2 3" key="1">
    <citation type="submission" date="2019-03" db="EMBL/GenBank/DDBJ databases">
        <title>Draft genome sequences of novel Actinobacteria.</title>
        <authorList>
            <person name="Sahin N."/>
            <person name="Ay H."/>
            <person name="Saygin H."/>
        </authorList>
    </citation>
    <scope>NUCLEOTIDE SEQUENCE [LARGE SCALE GENOMIC DNA]</scope>
    <source>
        <strain evidence="2 3">5K138</strain>
    </source>
</reference>
<proteinExistence type="predicted"/>
<dbReference type="OrthoDB" id="5524782at2"/>
<organism evidence="2 3">
    <name type="scientific">Jiangella asiatica</name>
    <dbReference type="NCBI Taxonomy" id="2530372"/>
    <lineage>
        <taxon>Bacteria</taxon>
        <taxon>Bacillati</taxon>
        <taxon>Actinomycetota</taxon>
        <taxon>Actinomycetes</taxon>
        <taxon>Jiangellales</taxon>
        <taxon>Jiangellaceae</taxon>
        <taxon>Jiangella</taxon>
    </lineage>
</organism>
<dbReference type="EMBL" id="SMKZ01000002">
    <property type="protein sequence ID" value="TDE14977.1"/>
    <property type="molecule type" value="Genomic_DNA"/>
</dbReference>
<evidence type="ECO:0000313" key="3">
    <source>
        <dbReference type="Proteomes" id="UP000294739"/>
    </source>
</evidence>
<dbReference type="InParanoid" id="A0A4R5DN59"/>
<dbReference type="GO" id="GO:0003677">
    <property type="term" value="F:DNA binding"/>
    <property type="evidence" value="ECO:0007669"/>
    <property type="project" value="UniProtKB-KW"/>
</dbReference>
<evidence type="ECO:0000259" key="1">
    <source>
        <dbReference type="Pfam" id="PF12728"/>
    </source>
</evidence>
<dbReference type="InterPro" id="IPR041657">
    <property type="entry name" value="HTH_17"/>
</dbReference>
<evidence type="ECO:0000313" key="2">
    <source>
        <dbReference type="EMBL" id="TDE14977.1"/>
    </source>
</evidence>
<accession>A0A4R5DN59</accession>
<dbReference type="SUPFAM" id="SSF46955">
    <property type="entry name" value="Putative DNA-binding domain"/>
    <property type="match status" value="1"/>
</dbReference>
<dbReference type="Proteomes" id="UP000294739">
    <property type="component" value="Unassembled WGS sequence"/>
</dbReference>
<dbReference type="Pfam" id="PF12728">
    <property type="entry name" value="HTH_17"/>
    <property type="match status" value="1"/>
</dbReference>